<keyword evidence="1" id="KW-0732">Signal</keyword>
<proteinExistence type="predicted"/>
<dbReference type="Proteomes" id="UP000524404">
    <property type="component" value="Unassembled WGS sequence"/>
</dbReference>
<feature type="signal peptide" evidence="1">
    <location>
        <begin position="1"/>
        <end position="20"/>
    </location>
</feature>
<dbReference type="PROSITE" id="PS51257">
    <property type="entry name" value="PROKAR_LIPOPROTEIN"/>
    <property type="match status" value="1"/>
</dbReference>
<protein>
    <recommendedName>
        <fullName evidence="4">Lipocalin-like domain-containing protein</fullName>
    </recommendedName>
</protein>
<evidence type="ECO:0000313" key="3">
    <source>
        <dbReference type="Proteomes" id="UP000524404"/>
    </source>
</evidence>
<dbReference type="AlphaFoldDB" id="A0A841ENE4"/>
<dbReference type="EMBL" id="JACHKT010000038">
    <property type="protein sequence ID" value="MBB6005232.1"/>
    <property type="molecule type" value="Genomic_DNA"/>
</dbReference>
<sequence>MNKITLFLLLVISTISLVSCEEKFGPDVDPTPAAATIIGKWSFKSLGTITNKKSYEMLPADFSKIPGATSSSGDSISRALTYEFKTDSTYIAGNDSGKWKSSSDGKTIVLTSKVSRGFDGKLQVLTFSVLNLTKNELMFGLKKFVADANGKFEDGSFEDLFDLLLGTLALQYKGTEQEIKEVTSFQGTINLKR</sequence>
<evidence type="ECO:0000256" key="1">
    <source>
        <dbReference type="SAM" id="SignalP"/>
    </source>
</evidence>
<accession>A0A841ENE4</accession>
<name>A0A841ENE4_9BACT</name>
<gene>
    <name evidence="2" type="ORF">HNP25_003904</name>
</gene>
<evidence type="ECO:0008006" key="4">
    <source>
        <dbReference type="Google" id="ProtNLM"/>
    </source>
</evidence>
<keyword evidence="3" id="KW-1185">Reference proteome</keyword>
<reference evidence="2 3" key="1">
    <citation type="submission" date="2020-08" db="EMBL/GenBank/DDBJ databases">
        <title>Functional genomics of gut bacteria from endangered species of beetles.</title>
        <authorList>
            <person name="Carlos-Shanley C."/>
        </authorList>
    </citation>
    <scope>NUCLEOTIDE SEQUENCE [LARGE SCALE GENOMIC DNA]</scope>
    <source>
        <strain evidence="2 3">S00070</strain>
    </source>
</reference>
<feature type="chain" id="PRO_5032352261" description="Lipocalin-like domain-containing protein" evidence="1">
    <location>
        <begin position="21"/>
        <end position="193"/>
    </location>
</feature>
<dbReference type="RefSeq" id="WP_184136866.1">
    <property type="nucleotide sequence ID" value="NZ_JACHKT010000038.1"/>
</dbReference>
<comment type="caution">
    <text evidence="2">The sequence shown here is derived from an EMBL/GenBank/DDBJ whole genome shotgun (WGS) entry which is preliminary data.</text>
</comment>
<evidence type="ECO:0000313" key="2">
    <source>
        <dbReference type="EMBL" id="MBB6005232.1"/>
    </source>
</evidence>
<organism evidence="2 3">
    <name type="scientific">Arcicella rosea</name>
    <dbReference type="NCBI Taxonomy" id="502909"/>
    <lineage>
        <taxon>Bacteria</taxon>
        <taxon>Pseudomonadati</taxon>
        <taxon>Bacteroidota</taxon>
        <taxon>Cytophagia</taxon>
        <taxon>Cytophagales</taxon>
        <taxon>Flectobacillaceae</taxon>
        <taxon>Arcicella</taxon>
    </lineage>
</organism>